<keyword evidence="1" id="KW-1133">Transmembrane helix</keyword>
<dbReference type="EMBL" id="JPEO01000018">
    <property type="protein sequence ID" value="KFZ36406.1"/>
    <property type="molecule type" value="Genomic_DNA"/>
</dbReference>
<feature type="transmembrane region" description="Helical" evidence="1">
    <location>
        <begin position="76"/>
        <end position="93"/>
    </location>
</feature>
<gene>
    <name evidence="2" type="ORF">HR45_16420</name>
</gene>
<dbReference type="Proteomes" id="UP000029264">
    <property type="component" value="Unassembled WGS sequence"/>
</dbReference>
<dbReference type="OrthoDB" id="5588650at2"/>
<dbReference type="eggNOG" id="COG3094">
    <property type="taxonomic scope" value="Bacteria"/>
</dbReference>
<protein>
    <submittedName>
        <fullName evidence="2">Invasion protein</fullName>
    </submittedName>
</protein>
<accession>A0A094JVE8</accession>
<keyword evidence="1" id="KW-0812">Transmembrane</keyword>
<sequence length="130" mass="14611">MDNMYTVYTAVKHFHLMMIGLSVMLFIARFGMKLKGSALLQKKWLRILPHAVDTLLLLSGISLSIIISQYPFVDGWLTEKLVAVIAYILLAALAMKANRGTMFRIFAFVGALGWLVFAAKLAVLKRVVFF</sequence>
<dbReference type="Pfam" id="PF04247">
    <property type="entry name" value="SirB"/>
    <property type="match status" value="1"/>
</dbReference>
<dbReference type="RefSeq" id="WP_037444991.1">
    <property type="nucleotide sequence ID" value="NZ_JPEO01000018.1"/>
</dbReference>
<dbReference type="AlphaFoldDB" id="A0A094JVE8"/>
<organism evidence="2 3">
    <name type="scientific">Shewanella mangrovi</name>
    <dbReference type="NCBI Taxonomy" id="1515746"/>
    <lineage>
        <taxon>Bacteria</taxon>
        <taxon>Pseudomonadati</taxon>
        <taxon>Pseudomonadota</taxon>
        <taxon>Gammaproteobacteria</taxon>
        <taxon>Alteromonadales</taxon>
        <taxon>Shewanellaceae</taxon>
        <taxon>Shewanella</taxon>
    </lineage>
</organism>
<feature type="transmembrane region" description="Helical" evidence="1">
    <location>
        <begin position="105"/>
        <end position="124"/>
    </location>
</feature>
<evidence type="ECO:0000256" key="1">
    <source>
        <dbReference type="SAM" id="Phobius"/>
    </source>
</evidence>
<keyword evidence="1" id="KW-0472">Membrane</keyword>
<dbReference type="PIRSF" id="PIRSF005610">
    <property type="entry name" value="SirB"/>
    <property type="match status" value="1"/>
</dbReference>
<dbReference type="PANTHER" id="PTHR39594">
    <property type="entry name" value="PROTEIN YCHQ"/>
    <property type="match status" value="1"/>
</dbReference>
<feature type="transmembrane region" description="Helical" evidence="1">
    <location>
        <begin position="14"/>
        <end position="32"/>
    </location>
</feature>
<dbReference type="GO" id="GO:0005886">
    <property type="term" value="C:plasma membrane"/>
    <property type="evidence" value="ECO:0007669"/>
    <property type="project" value="TreeGrafter"/>
</dbReference>
<dbReference type="STRING" id="1515746.HR45_16420"/>
<evidence type="ECO:0000313" key="2">
    <source>
        <dbReference type="EMBL" id="KFZ36406.1"/>
    </source>
</evidence>
<name>A0A094JVE8_9GAMM</name>
<feature type="transmembrane region" description="Helical" evidence="1">
    <location>
        <begin position="44"/>
        <end position="70"/>
    </location>
</feature>
<reference evidence="2 3" key="1">
    <citation type="submission" date="2014-06" db="EMBL/GenBank/DDBJ databases">
        <title>Shewanella sp. YQH10.</title>
        <authorList>
            <person name="Liu Y."/>
            <person name="Zeng R."/>
        </authorList>
    </citation>
    <scope>NUCLEOTIDE SEQUENCE [LARGE SCALE GENOMIC DNA]</scope>
    <source>
        <strain evidence="2 3">YQH10</strain>
    </source>
</reference>
<evidence type="ECO:0000313" key="3">
    <source>
        <dbReference type="Proteomes" id="UP000029264"/>
    </source>
</evidence>
<proteinExistence type="predicted"/>
<comment type="caution">
    <text evidence="2">The sequence shown here is derived from an EMBL/GenBank/DDBJ whole genome shotgun (WGS) entry which is preliminary data.</text>
</comment>
<keyword evidence="3" id="KW-1185">Reference proteome</keyword>
<dbReference type="PANTHER" id="PTHR39594:SF1">
    <property type="entry name" value="PROTEIN YCHQ"/>
    <property type="match status" value="1"/>
</dbReference>
<dbReference type="InterPro" id="IPR007360">
    <property type="entry name" value="SirB"/>
</dbReference>